<dbReference type="GO" id="GO:0016831">
    <property type="term" value="F:carboxy-lyase activity"/>
    <property type="evidence" value="ECO:0007669"/>
    <property type="project" value="InterPro"/>
</dbReference>
<dbReference type="GO" id="GO:0016787">
    <property type="term" value="F:hydrolase activity"/>
    <property type="evidence" value="ECO:0007669"/>
    <property type="project" value="InterPro"/>
</dbReference>
<dbReference type="EMBL" id="FUYM01000010">
    <property type="protein sequence ID" value="SKB99269.1"/>
    <property type="molecule type" value="Genomic_DNA"/>
</dbReference>
<dbReference type="InterPro" id="IPR006680">
    <property type="entry name" value="Amidohydro-rel"/>
</dbReference>
<keyword evidence="4" id="KW-1185">Reference proteome</keyword>
<dbReference type="Gene3D" id="3.20.20.140">
    <property type="entry name" value="Metal-dependent hydrolases"/>
    <property type="match status" value="1"/>
</dbReference>
<dbReference type="GO" id="GO:0019748">
    <property type="term" value="P:secondary metabolic process"/>
    <property type="evidence" value="ECO:0007669"/>
    <property type="project" value="TreeGrafter"/>
</dbReference>
<evidence type="ECO:0000259" key="2">
    <source>
        <dbReference type="Pfam" id="PF04909"/>
    </source>
</evidence>
<dbReference type="AlphaFoldDB" id="A0A1T5FSX3"/>
<organism evidence="3 4">
    <name type="scientific">Rhizorhabdus histidinilytica</name>
    <dbReference type="NCBI Taxonomy" id="439228"/>
    <lineage>
        <taxon>Bacteria</taxon>
        <taxon>Pseudomonadati</taxon>
        <taxon>Pseudomonadota</taxon>
        <taxon>Alphaproteobacteria</taxon>
        <taxon>Sphingomonadales</taxon>
        <taxon>Sphingomonadaceae</taxon>
        <taxon>Rhizorhabdus</taxon>
    </lineage>
</organism>
<dbReference type="SUPFAM" id="SSF51556">
    <property type="entry name" value="Metallo-dependent hydrolases"/>
    <property type="match status" value="1"/>
</dbReference>
<evidence type="ECO:0000313" key="3">
    <source>
        <dbReference type="EMBL" id="SKB99269.1"/>
    </source>
</evidence>
<gene>
    <name evidence="3" type="ORF">SAMN06295920_110193</name>
</gene>
<dbReference type="RefSeq" id="WP_079649985.1">
    <property type="nucleotide sequence ID" value="NZ_FUYM01000010.1"/>
</dbReference>
<dbReference type="Pfam" id="PF04909">
    <property type="entry name" value="Amidohydro_2"/>
    <property type="match status" value="1"/>
</dbReference>
<dbReference type="GO" id="GO:0005737">
    <property type="term" value="C:cytoplasm"/>
    <property type="evidence" value="ECO:0007669"/>
    <property type="project" value="TreeGrafter"/>
</dbReference>
<dbReference type="InterPro" id="IPR032466">
    <property type="entry name" value="Metal_Hydrolase"/>
</dbReference>
<protein>
    <submittedName>
        <fullName evidence="3">Aminocarboxymuconate-semialdehyde decarboxylase</fullName>
    </submittedName>
</protein>
<keyword evidence="1" id="KW-0456">Lyase</keyword>
<feature type="domain" description="Amidohydrolase-related" evidence="2">
    <location>
        <begin position="9"/>
        <end position="310"/>
    </location>
</feature>
<accession>A0A1T5FSX3</accession>
<dbReference type="PANTHER" id="PTHR21240">
    <property type="entry name" value="2-AMINO-3-CARBOXYLMUCONATE-6-SEMIALDEHYDE DECARBOXYLASE"/>
    <property type="match status" value="1"/>
</dbReference>
<proteinExistence type="predicted"/>
<dbReference type="OrthoDB" id="149172at2"/>
<sequence>MSLHDAKVIDIHAHAVCEESFGTAGAFGPDLHAEADGTPVFRIGDYRLRGVRYRGSPFMDVDVRIAAMDRSGIDWQLLSPNPLTYFHFIPADDAARFCRTVNDAVAGLVARHPDRLGAAAAVPIQHIPSAIEEARRAVRTLGHKAVYIGTSMPHGLDDPAMDAFYEAVAELDVPLFIHPGPDGIDGPAGSPALKRYELDILVGFTMQETTAVATLLFGGVLHRHPGLDICISHGGGALALVWGRLEHATRKRSWVPEHLKREGSFAEQLGRLWYDIHMHDDRALDLLAERVGTGRMVYGTNFAGWDAPDRFEPPHVDAPLADNARRLLRG</sequence>
<evidence type="ECO:0000256" key="1">
    <source>
        <dbReference type="ARBA" id="ARBA00023239"/>
    </source>
</evidence>
<name>A0A1T5FSX3_9SPHN</name>
<dbReference type="Proteomes" id="UP000189818">
    <property type="component" value="Unassembled WGS sequence"/>
</dbReference>
<dbReference type="STRING" id="439228.SAMN06295920_110193"/>
<dbReference type="InterPro" id="IPR032465">
    <property type="entry name" value="ACMSD"/>
</dbReference>
<reference evidence="4" key="1">
    <citation type="submission" date="2017-02" db="EMBL/GenBank/DDBJ databases">
        <authorList>
            <person name="Varghese N."/>
            <person name="Submissions S."/>
        </authorList>
    </citation>
    <scope>NUCLEOTIDE SEQUENCE [LARGE SCALE GENOMIC DNA]</scope>
    <source>
        <strain evidence="4">UM2</strain>
    </source>
</reference>
<evidence type="ECO:0000313" key="4">
    <source>
        <dbReference type="Proteomes" id="UP000189818"/>
    </source>
</evidence>
<dbReference type="PANTHER" id="PTHR21240:SF28">
    <property type="entry name" value="ISO-OROTATE DECARBOXYLASE (EUROFUNG)"/>
    <property type="match status" value="1"/>
</dbReference>